<proteinExistence type="predicted"/>
<dbReference type="EMBL" id="CP046401">
    <property type="protein sequence ID" value="QGY46509.1"/>
    <property type="molecule type" value="Genomic_DNA"/>
</dbReference>
<dbReference type="SUPFAM" id="SSF49299">
    <property type="entry name" value="PKD domain"/>
    <property type="match status" value="1"/>
</dbReference>
<dbReference type="AlphaFoldDB" id="A0A6I6JYU8"/>
<dbReference type="PROSITE" id="PS50093">
    <property type="entry name" value="PKD"/>
    <property type="match status" value="1"/>
</dbReference>
<dbReference type="InterPro" id="IPR013783">
    <property type="entry name" value="Ig-like_fold"/>
</dbReference>
<dbReference type="CDD" id="cd00146">
    <property type="entry name" value="PKD"/>
    <property type="match status" value="1"/>
</dbReference>
<reference evidence="2 3" key="1">
    <citation type="submission" date="2019-11" db="EMBL/GenBank/DDBJ databases">
        <authorList>
            <person name="Zheng R.K."/>
            <person name="Sun C.M."/>
        </authorList>
    </citation>
    <scope>NUCLEOTIDE SEQUENCE [LARGE SCALE GENOMIC DNA]</scope>
    <source>
        <strain evidence="2 3">WC007</strain>
    </source>
</reference>
<dbReference type="InterPro" id="IPR035986">
    <property type="entry name" value="PKD_dom_sf"/>
</dbReference>
<evidence type="ECO:0000313" key="2">
    <source>
        <dbReference type="EMBL" id="QGY46509.1"/>
    </source>
</evidence>
<evidence type="ECO:0000313" key="3">
    <source>
        <dbReference type="Proteomes" id="UP000428260"/>
    </source>
</evidence>
<dbReference type="KEGG" id="mcos:GM418_23455"/>
<gene>
    <name evidence="2" type="ORF">GM418_23455</name>
</gene>
<dbReference type="Gene3D" id="2.60.40.10">
    <property type="entry name" value="Immunoglobulins"/>
    <property type="match status" value="1"/>
</dbReference>
<dbReference type="InterPro" id="IPR000601">
    <property type="entry name" value="PKD_dom"/>
</dbReference>
<evidence type="ECO:0000259" key="1">
    <source>
        <dbReference type="PROSITE" id="PS50093"/>
    </source>
</evidence>
<feature type="domain" description="PKD" evidence="1">
    <location>
        <begin position="59"/>
        <end position="115"/>
    </location>
</feature>
<sequence>MKSIVQFILVTLMLPTMSCKEEDCNPDCDNIGTPIAAFEYSRFRCENSSNNCVQFQNISENTTEKSTYLWIFGDGETSDNKNPAHRFKDYGEFNVVLHVTNCSGKASYYSETINIGFD</sequence>
<keyword evidence="3" id="KW-1185">Reference proteome</keyword>
<accession>A0A6I6JYU8</accession>
<dbReference type="Proteomes" id="UP000428260">
    <property type="component" value="Chromosome"/>
</dbReference>
<name>A0A6I6JYU8_9BACT</name>
<organism evidence="2 3">
    <name type="scientific">Maribellus comscasis</name>
    <dbReference type="NCBI Taxonomy" id="2681766"/>
    <lineage>
        <taxon>Bacteria</taxon>
        <taxon>Pseudomonadati</taxon>
        <taxon>Bacteroidota</taxon>
        <taxon>Bacteroidia</taxon>
        <taxon>Marinilabiliales</taxon>
        <taxon>Prolixibacteraceae</taxon>
        <taxon>Maribellus</taxon>
    </lineage>
</organism>
<protein>
    <submittedName>
        <fullName evidence="2">PKD domain-containing protein</fullName>
    </submittedName>
</protein>
<dbReference type="Pfam" id="PF18911">
    <property type="entry name" value="PKD_4"/>
    <property type="match status" value="1"/>
</dbReference>
<dbReference type="RefSeq" id="WP_158869640.1">
    <property type="nucleotide sequence ID" value="NZ_CP046401.1"/>
</dbReference>